<dbReference type="RefSeq" id="WP_072816789.1">
    <property type="nucleotide sequence ID" value="NZ_LT629750.1"/>
</dbReference>
<sequence>MAIASYEVVGSGGVWRVKHDGEPVGSYQTKESAFEAAVAAASLAVREGYEVQLSVPGTRIES</sequence>
<gene>
    <name evidence="1" type="ORF">SAMN05444158_3193</name>
</gene>
<evidence type="ECO:0000313" key="2">
    <source>
        <dbReference type="Proteomes" id="UP000243904"/>
    </source>
</evidence>
<evidence type="ECO:0008006" key="3">
    <source>
        <dbReference type="Google" id="ProtNLM"/>
    </source>
</evidence>
<dbReference type="Pfam" id="PF09954">
    <property type="entry name" value="DUF2188"/>
    <property type="match status" value="1"/>
</dbReference>
<dbReference type="InterPro" id="IPR018691">
    <property type="entry name" value="DUF2188"/>
</dbReference>
<reference evidence="2" key="1">
    <citation type="submission" date="2016-10" db="EMBL/GenBank/DDBJ databases">
        <authorList>
            <person name="Varghese N."/>
            <person name="Submissions S."/>
        </authorList>
    </citation>
    <scope>NUCLEOTIDE SEQUENCE [LARGE SCALE GENOMIC DNA]</scope>
    <source>
        <strain evidence="2">GAS369</strain>
    </source>
</reference>
<dbReference type="Proteomes" id="UP000243904">
    <property type="component" value="Chromosome I"/>
</dbReference>
<keyword evidence="2" id="KW-1185">Reference proteome</keyword>
<protein>
    <recommendedName>
        <fullName evidence="3">DUF2188 domain-containing protein</fullName>
    </recommendedName>
</protein>
<proteinExistence type="predicted"/>
<evidence type="ECO:0000313" key="1">
    <source>
        <dbReference type="EMBL" id="SDS78278.1"/>
    </source>
</evidence>
<dbReference type="EMBL" id="LT629750">
    <property type="protein sequence ID" value="SDS78278.1"/>
    <property type="molecule type" value="Genomic_DNA"/>
</dbReference>
<name>A0A1H1V0F8_9BRAD</name>
<dbReference type="AlphaFoldDB" id="A0A1H1V0F8"/>
<organism evidence="1 2">
    <name type="scientific">Bradyrhizobium canariense</name>
    <dbReference type="NCBI Taxonomy" id="255045"/>
    <lineage>
        <taxon>Bacteria</taxon>
        <taxon>Pseudomonadati</taxon>
        <taxon>Pseudomonadota</taxon>
        <taxon>Alphaproteobacteria</taxon>
        <taxon>Hyphomicrobiales</taxon>
        <taxon>Nitrobacteraceae</taxon>
        <taxon>Bradyrhizobium</taxon>
    </lineage>
</organism>
<accession>A0A1H1V0F8</accession>